<keyword evidence="2" id="KW-0732">Signal</keyword>
<organism evidence="3 4">
    <name type="scientific">Ruthenibacterium intestinale</name>
    <dbReference type="NCBI Taxonomy" id="3133163"/>
    <lineage>
        <taxon>Bacteria</taxon>
        <taxon>Bacillati</taxon>
        <taxon>Bacillota</taxon>
        <taxon>Clostridia</taxon>
        <taxon>Eubacteriales</taxon>
        <taxon>Oscillospiraceae</taxon>
        <taxon>Ruthenibacterium</taxon>
    </lineage>
</organism>
<evidence type="ECO:0000313" key="3">
    <source>
        <dbReference type="EMBL" id="MEQ2520322.1"/>
    </source>
</evidence>
<dbReference type="Proteomes" id="UP001477672">
    <property type="component" value="Unassembled WGS sequence"/>
</dbReference>
<proteinExistence type="predicted"/>
<reference evidence="3 4" key="1">
    <citation type="submission" date="2024-03" db="EMBL/GenBank/DDBJ databases">
        <title>Human intestinal bacterial collection.</title>
        <authorList>
            <person name="Pauvert C."/>
            <person name="Hitch T.C.A."/>
            <person name="Clavel T."/>
        </authorList>
    </citation>
    <scope>NUCLEOTIDE SEQUENCE [LARGE SCALE GENOMIC DNA]</scope>
    <source>
        <strain evidence="3 4">CLA-JM-H11</strain>
    </source>
</reference>
<keyword evidence="1" id="KW-1133">Transmembrane helix</keyword>
<name>A0ABV1GF71_9FIRM</name>
<feature type="signal peptide" evidence="2">
    <location>
        <begin position="1"/>
        <end position="24"/>
    </location>
</feature>
<dbReference type="EMBL" id="JBBMFA010000085">
    <property type="protein sequence ID" value="MEQ2520322.1"/>
    <property type="molecule type" value="Genomic_DNA"/>
</dbReference>
<protein>
    <recommendedName>
        <fullName evidence="5">7TM-DISM receptor extracellular domain-containing protein</fullName>
    </recommendedName>
</protein>
<keyword evidence="1" id="KW-0812">Transmembrane</keyword>
<feature type="transmembrane region" description="Helical" evidence="1">
    <location>
        <begin position="169"/>
        <end position="188"/>
    </location>
</feature>
<accession>A0ABV1GF71</accession>
<keyword evidence="4" id="KW-1185">Reference proteome</keyword>
<feature type="transmembrane region" description="Helical" evidence="1">
    <location>
        <begin position="222"/>
        <end position="245"/>
    </location>
</feature>
<feature type="chain" id="PRO_5045531934" description="7TM-DISM receptor extracellular domain-containing protein" evidence="2">
    <location>
        <begin position="25"/>
        <end position="283"/>
    </location>
</feature>
<keyword evidence="1" id="KW-0472">Membrane</keyword>
<comment type="caution">
    <text evidence="3">The sequence shown here is derived from an EMBL/GenBank/DDBJ whole genome shotgun (WGS) entry which is preliminary data.</text>
</comment>
<sequence length="283" mass="31704">MKQRLFAFFLLAALFFALPLTAYADAGPKPSVRVVFSPAPQQRCYGTLLSSTASTGPSSAWDGSSEHARYEEGEEEIWQAFVDYQDPDGFYFLQEIWDCSEAGLLDWTYYPPGTFKILLYFPDSGQFWTSPVYERYAFDSYFTVDLTRAENGVFTAEKTYDFTWEILSMLARMALTLAVELLLALLFGYRSARQLRIVTLVNVCTQLGLNLLINLANWQAGLFAFLLAYFGLELVVFAVEAVLYASLLTPGRSGKKAVLYALAANVLSFWAGVQVSMWIPGIA</sequence>
<evidence type="ECO:0000256" key="2">
    <source>
        <dbReference type="SAM" id="SignalP"/>
    </source>
</evidence>
<gene>
    <name evidence="3" type="ORF">WMO24_07755</name>
</gene>
<feature type="transmembrane region" description="Helical" evidence="1">
    <location>
        <begin position="257"/>
        <end position="279"/>
    </location>
</feature>
<evidence type="ECO:0000313" key="4">
    <source>
        <dbReference type="Proteomes" id="UP001477672"/>
    </source>
</evidence>
<evidence type="ECO:0008006" key="5">
    <source>
        <dbReference type="Google" id="ProtNLM"/>
    </source>
</evidence>
<dbReference type="RefSeq" id="WP_349215812.1">
    <property type="nucleotide sequence ID" value="NZ_JBBMFA010000085.1"/>
</dbReference>
<feature type="transmembrane region" description="Helical" evidence="1">
    <location>
        <begin position="195"/>
        <end position="216"/>
    </location>
</feature>
<evidence type="ECO:0000256" key="1">
    <source>
        <dbReference type="SAM" id="Phobius"/>
    </source>
</evidence>